<dbReference type="AlphaFoldDB" id="A0A194YIX7"/>
<keyword evidence="3" id="KW-1185">Reference proteome</keyword>
<dbReference type="Proteomes" id="UP000000768">
    <property type="component" value="Chromosome 10"/>
</dbReference>
<dbReference type="EMBL" id="CM000769">
    <property type="protein sequence ID" value="KXG19930.1"/>
    <property type="molecule type" value="Genomic_DNA"/>
</dbReference>
<sequence length="75" mass="7148">MAGGSGAVGVAAGDSGEGVSIGAAAGGSGGRCDGAAGHGETELGSRSNSARSQQLVLLFLVVTLGLRDIRQCSTD</sequence>
<reference evidence="3" key="2">
    <citation type="journal article" date="2018" name="Plant J.">
        <title>The Sorghum bicolor reference genome: improved assembly, gene annotations, a transcriptome atlas, and signatures of genome organization.</title>
        <authorList>
            <person name="McCormick R.F."/>
            <person name="Truong S.K."/>
            <person name="Sreedasyam A."/>
            <person name="Jenkins J."/>
            <person name="Shu S."/>
            <person name="Sims D."/>
            <person name="Kennedy M."/>
            <person name="Amirebrahimi M."/>
            <person name="Weers B.D."/>
            <person name="McKinley B."/>
            <person name="Mattison A."/>
            <person name="Morishige D.T."/>
            <person name="Grimwood J."/>
            <person name="Schmutz J."/>
            <person name="Mullet J.E."/>
        </authorList>
    </citation>
    <scope>NUCLEOTIDE SEQUENCE [LARGE SCALE GENOMIC DNA]</scope>
    <source>
        <strain evidence="3">cv. BTx623</strain>
    </source>
</reference>
<gene>
    <name evidence="2" type="ORF">SORBI_3010G135200</name>
</gene>
<evidence type="ECO:0000256" key="1">
    <source>
        <dbReference type="SAM" id="MobiDB-lite"/>
    </source>
</evidence>
<evidence type="ECO:0000313" key="3">
    <source>
        <dbReference type="Proteomes" id="UP000000768"/>
    </source>
</evidence>
<dbReference type="InParanoid" id="A0A194YIX7"/>
<feature type="region of interest" description="Disordered" evidence="1">
    <location>
        <begin position="26"/>
        <end position="50"/>
    </location>
</feature>
<dbReference type="Gramene" id="KXG19930">
    <property type="protein sequence ID" value="KXG19930"/>
    <property type="gene ID" value="SORBI_3010G135200"/>
</dbReference>
<proteinExistence type="predicted"/>
<protein>
    <submittedName>
        <fullName evidence="2">Uncharacterized protein</fullName>
    </submittedName>
</protein>
<organism evidence="2 3">
    <name type="scientific">Sorghum bicolor</name>
    <name type="common">Sorghum</name>
    <name type="synonym">Sorghum vulgare</name>
    <dbReference type="NCBI Taxonomy" id="4558"/>
    <lineage>
        <taxon>Eukaryota</taxon>
        <taxon>Viridiplantae</taxon>
        <taxon>Streptophyta</taxon>
        <taxon>Embryophyta</taxon>
        <taxon>Tracheophyta</taxon>
        <taxon>Spermatophyta</taxon>
        <taxon>Magnoliopsida</taxon>
        <taxon>Liliopsida</taxon>
        <taxon>Poales</taxon>
        <taxon>Poaceae</taxon>
        <taxon>PACMAD clade</taxon>
        <taxon>Panicoideae</taxon>
        <taxon>Andropogonodae</taxon>
        <taxon>Andropogoneae</taxon>
        <taxon>Sorghinae</taxon>
        <taxon>Sorghum</taxon>
    </lineage>
</organism>
<accession>A0A194YIX7</accession>
<reference evidence="2 3" key="1">
    <citation type="journal article" date="2009" name="Nature">
        <title>The Sorghum bicolor genome and the diversification of grasses.</title>
        <authorList>
            <person name="Paterson A.H."/>
            <person name="Bowers J.E."/>
            <person name="Bruggmann R."/>
            <person name="Dubchak I."/>
            <person name="Grimwood J."/>
            <person name="Gundlach H."/>
            <person name="Haberer G."/>
            <person name="Hellsten U."/>
            <person name="Mitros T."/>
            <person name="Poliakov A."/>
            <person name="Schmutz J."/>
            <person name="Spannagl M."/>
            <person name="Tang H."/>
            <person name="Wang X."/>
            <person name="Wicker T."/>
            <person name="Bharti A.K."/>
            <person name="Chapman J."/>
            <person name="Feltus F.A."/>
            <person name="Gowik U."/>
            <person name="Grigoriev I.V."/>
            <person name="Lyons E."/>
            <person name="Maher C.A."/>
            <person name="Martis M."/>
            <person name="Narechania A."/>
            <person name="Otillar R.P."/>
            <person name="Penning B.W."/>
            <person name="Salamov A.A."/>
            <person name="Wang Y."/>
            <person name="Zhang L."/>
            <person name="Carpita N.C."/>
            <person name="Freeling M."/>
            <person name="Gingle A.R."/>
            <person name="Hash C.T."/>
            <person name="Keller B."/>
            <person name="Klein P."/>
            <person name="Kresovich S."/>
            <person name="McCann M.C."/>
            <person name="Ming R."/>
            <person name="Peterson D.G."/>
            <person name="Mehboob-ur-Rahman"/>
            <person name="Ware D."/>
            <person name="Westhoff P."/>
            <person name="Mayer K.F."/>
            <person name="Messing J."/>
            <person name="Rokhsar D.S."/>
        </authorList>
    </citation>
    <scope>NUCLEOTIDE SEQUENCE [LARGE SCALE GENOMIC DNA]</scope>
    <source>
        <strain evidence="3">cv. BTx623</strain>
    </source>
</reference>
<evidence type="ECO:0000313" key="2">
    <source>
        <dbReference type="EMBL" id="KXG19930.1"/>
    </source>
</evidence>
<name>A0A194YIX7_SORBI</name>